<evidence type="ECO:0000256" key="1">
    <source>
        <dbReference type="ARBA" id="ARBA00004141"/>
    </source>
</evidence>
<dbReference type="EMBL" id="PDLO01000011">
    <property type="protein sequence ID" value="PHK97168.1"/>
    <property type="molecule type" value="Genomic_DNA"/>
</dbReference>
<dbReference type="InterPro" id="IPR002657">
    <property type="entry name" value="BilAc:Na_symport/Acr3"/>
</dbReference>
<dbReference type="GO" id="GO:0016020">
    <property type="term" value="C:membrane"/>
    <property type="evidence" value="ECO:0007669"/>
    <property type="project" value="UniProtKB-SubCell"/>
</dbReference>
<comment type="caution">
    <text evidence="6">The sequence shown here is derived from an EMBL/GenBank/DDBJ whole genome shotgun (WGS) entry which is preliminary data.</text>
</comment>
<dbReference type="Gene3D" id="1.20.1530.20">
    <property type="match status" value="1"/>
</dbReference>
<dbReference type="Proteomes" id="UP000226437">
    <property type="component" value="Unassembled WGS sequence"/>
</dbReference>
<evidence type="ECO:0000256" key="3">
    <source>
        <dbReference type="ARBA" id="ARBA00022989"/>
    </source>
</evidence>
<feature type="transmembrane region" description="Helical" evidence="5">
    <location>
        <begin position="15"/>
        <end position="36"/>
    </location>
</feature>
<evidence type="ECO:0000313" key="6">
    <source>
        <dbReference type="EMBL" id="PHK97168.1"/>
    </source>
</evidence>
<dbReference type="PANTHER" id="PTHR10361:SF28">
    <property type="entry name" value="P3 PROTEIN-RELATED"/>
    <property type="match status" value="1"/>
</dbReference>
<feature type="transmembrane region" description="Helical" evidence="5">
    <location>
        <begin position="108"/>
        <end position="130"/>
    </location>
</feature>
<dbReference type="InterPro" id="IPR038770">
    <property type="entry name" value="Na+/solute_symporter_sf"/>
</dbReference>
<organism evidence="6 7">
    <name type="scientific">Neolewinella marina</name>
    <dbReference type="NCBI Taxonomy" id="438751"/>
    <lineage>
        <taxon>Bacteria</taxon>
        <taxon>Pseudomonadati</taxon>
        <taxon>Bacteroidota</taxon>
        <taxon>Saprospiria</taxon>
        <taxon>Saprospirales</taxon>
        <taxon>Lewinellaceae</taxon>
        <taxon>Neolewinella</taxon>
    </lineage>
</organism>
<keyword evidence="3 5" id="KW-1133">Transmembrane helix</keyword>
<dbReference type="Pfam" id="PF01758">
    <property type="entry name" value="SBF"/>
    <property type="match status" value="1"/>
</dbReference>
<proteinExistence type="predicted"/>
<evidence type="ECO:0008006" key="8">
    <source>
        <dbReference type="Google" id="ProtNLM"/>
    </source>
</evidence>
<keyword evidence="2 5" id="KW-0812">Transmembrane</keyword>
<dbReference type="OrthoDB" id="9806785at2"/>
<feature type="transmembrane region" description="Helical" evidence="5">
    <location>
        <begin position="276"/>
        <end position="296"/>
    </location>
</feature>
<evidence type="ECO:0000313" key="7">
    <source>
        <dbReference type="Proteomes" id="UP000226437"/>
    </source>
</evidence>
<keyword evidence="4 5" id="KW-0472">Membrane</keyword>
<feature type="transmembrane region" description="Helical" evidence="5">
    <location>
        <begin position="212"/>
        <end position="232"/>
    </location>
</feature>
<dbReference type="PANTHER" id="PTHR10361">
    <property type="entry name" value="SODIUM-BILE ACID COTRANSPORTER"/>
    <property type="match status" value="1"/>
</dbReference>
<name>A0A2G0CB14_9BACT</name>
<protein>
    <recommendedName>
        <fullName evidence="8">Bile acid:sodium symporter</fullName>
    </recommendedName>
</protein>
<feature type="transmembrane region" description="Helical" evidence="5">
    <location>
        <begin position="48"/>
        <end position="71"/>
    </location>
</feature>
<sequence>MDAINQIPFNFNPRIGLLVSLMVGFLVFAVSLDLTWENLRNVLQRPKSPIIGLIAQFVILPAVAFLAGMYLTNVPSIALGLLLVTCCPGGALSNYLTGVARGDVATSISMTTASTLFSILLTPLLFTFWASRNPSTLEILQHISMDPRRTALTLVIMLLLPVTAGMLLRDTRPNTAGRIRGKVRLGAGVIFGVIVTLLIGSNFNSLALLAKLALVPVLVTFFVAIGLGWGLGRLAGLRAAERRAVVIEVAFQNVALAIGLGIAFFPALGGVTAVSILWGIVHLTLGSLLAFGWGLIDLD</sequence>
<accession>A0A2G0CB14</accession>
<keyword evidence="7" id="KW-1185">Reference proteome</keyword>
<feature type="transmembrane region" description="Helical" evidence="5">
    <location>
        <begin position="181"/>
        <end position="200"/>
    </location>
</feature>
<evidence type="ECO:0000256" key="2">
    <source>
        <dbReference type="ARBA" id="ARBA00022692"/>
    </source>
</evidence>
<feature type="transmembrane region" description="Helical" evidence="5">
    <location>
        <begin position="244"/>
        <end position="264"/>
    </location>
</feature>
<evidence type="ECO:0000256" key="4">
    <source>
        <dbReference type="ARBA" id="ARBA00023136"/>
    </source>
</evidence>
<dbReference type="AlphaFoldDB" id="A0A2G0CB14"/>
<reference evidence="6 7" key="1">
    <citation type="submission" date="2017-10" db="EMBL/GenBank/DDBJ databases">
        <title>The draft genome sequence of Lewinella marina KCTC 32374.</title>
        <authorList>
            <person name="Wang K."/>
        </authorList>
    </citation>
    <scope>NUCLEOTIDE SEQUENCE [LARGE SCALE GENOMIC DNA]</scope>
    <source>
        <strain evidence="6 7">MKG-38</strain>
    </source>
</reference>
<dbReference type="InterPro" id="IPR004710">
    <property type="entry name" value="Bilac:Na_transpt"/>
</dbReference>
<gene>
    <name evidence="6" type="ORF">CGL56_17150</name>
</gene>
<comment type="subcellular location">
    <subcellularLocation>
        <location evidence="1">Membrane</location>
        <topology evidence="1">Multi-pass membrane protein</topology>
    </subcellularLocation>
</comment>
<dbReference type="RefSeq" id="WP_099107817.1">
    <property type="nucleotide sequence ID" value="NZ_JAATJF010000003.1"/>
</dbReference>
<feature type="transmembrane region" description="Helical" evidence="5">
    <location>
        <begin position="150"/>
        <end position="169"/>
    </location>
</feature>
<evidence type="ECO:0000256" key="5">
    <source>
        <dbReference type="SAM" id="Phobius"/>
    </source>
</evidence>
<feature type="transmembrane region" description="Helical" evidence="5">
    <location>
        <begin position="77"/>
        <end position="96"/>
    </location>
</feature>